<dbReference type="AlphaFoldDB" id="A8XBH8"/>
<dbReference type="HOGENOM" id="CLU_1846938_0_0_1"/>
<dbReference type="InParanoid" id="A8XBH8"/>
<organism evidence="2 3">
    <name type="scientific">Caenorhabditis briggsae</name>
    <dbReference type="NCBI Taxonomy" id="6238"/>
    <lineage>
        <taxon>Eukaryota</taxon>
        <taxon>Metazoa</taxon>
        <taxon>Ecdysozoa</taxon>
        <taxon>Nematoda</taxon>
        <taxon>Chromadorea</taxon>
        <taxon>Rhabditida</taxon>
        <taxon>Rhabditina</taxon>
        <taxon>Rhabditomorpha</taxon>
        <taxon>Rhabditoidea</taxon>
        <taxon>Rhabditidae</taxon>
        <taxon>Peloderinae</taxon>
        <taxon>Caenorhabditis</taxon>
    </lineage>
</organism>
<evidence type="ECO:0000313" key="2">
    <source>
        <dbReference type="EMBL" id="CAP29993.2"/>
    </source>
</evidence>
<dbReference type="Proteomes" id="UP000008549">
    <property type="component" value="Unassembled WGS sequence"/>
</dbReference>
<dbReference type="GeneID" id="8588033"/>
<reference evidence="2 3" key="1">
    <citation type="journal article" date="2003" name="PLoS Biol.">
        <title>The genome sequence of Caenorhabditis briggsae: a platform for comparative genomics.</title>
        <authorList>
            <person name="Stein L.D."/>
            <person name="Bao Z."/>
            <person name="Blasiar D."/>
            <person name="Blumenthal T."/>
            <person name="Brent M.R."/>
            <person name="Chen N."/>
            <person name="Chinwalla A."/>
            <person name="Clarke L."/>
            <person name="Clee C."/>
            <person name="Coghlan A."/>
            <person name="Coulson A."/>
            <person name="D'Eustachio P."/>
            <person name="Fitch D.H."/>
            <person name="Fulton L.A."/>
            <person name="Fulton R.E."/>
            <person name="Griffiths-Jones S."/>
            <person name="Harris T.W."/>
            <person name="Hillier L.W."/>
            <person name="Kamath R."/>
            <person name="Kuwabara P.E."/>
            <person name="Mardis E.R."/>
            <person name="Marra M.A."/>
            <person name="Miner T.L."/>
            <person name="Minx P."/>
            <person name="Mullikin J.C."/>
            <person name="Plumb R.W."/>
            <person name="Rogers J."/>
            <person name="Schein J.E."/>
            <person name="Sohrmann M."/>
            <person name="Spieth J."/>
            <person name="Stajich J.E."/>
            <person name="Wei C."/>
            <person name="Willey D."/>
            <person name="Wilson R.K."/>
            <person name="Durbin R."/>
            <person name="Waterston R.H."/>
        </authorList>
    </citation>
    <scope>NUCLEOTIDE SEQUENCE [LARGE SCALE GENOMIC DNA]</scope>
    <source>
        <strain evidence="2 3">AF16</strain>
    </source>
</reference>
<evidence type="ECO:0000256" key="1">
    <source>
        <dbReference type="SAM" id="MobiDB-lite"/>
    </source>
</evidence>
<sequence>MATPRHSGITKKDALAIVESCKARAAASSRRAQGTHCTEFQYSVLQARFAVKPLPNAREPSALSQAIGMTPKDSKTSRGLPTTFKGIVLNRPTIKFPTDPNPVAFDSKVSTDFKIHEKFFISAKMDNWEVVFMRNEEVR</sequence>
<gene>
    <name evidence="2" type="ORF">CBG10635</name>
    <name evidence="2" type="ORF">CBG_10635</name>
</gene>
<accession>A8XBH8</accession>
<keyword evidence="3" id="KW-1185">Reference proteome</keyword>
<proteinExistence type="predicted"/>
<dbReference type="eggNOG" id="ENOG502SC5C">
    <property type="taxonomic scope" value="Eukaryota"/>
</dbReference>
<dbReference type="CTD" id="8588033"/>
<evidence type="ECO:0000313" key="3">
    <source>
        <dbReference type="Proteomes" id="UP000008549"/>
    </source>
</evidence>
<dbReference type="EMBL" id="HE601530">
    <property type="protein sequence ID" value="CAP29993.2"/>
    <property type="molecule type" value="Genomic_DNA"/>
</dbReference>
<feature type="region of interest" description="Disordered" evidence="1">
    <location>
        <begin position="61"/>
        <end position="81"/>
    </location>
</feature>
<name>A8XBH8_CAEBR</name>
<dbReference type="KEGG" id="cbr:CBG_10635"/>
<dbReference type="RefSeq" id="XP_002646034.2">
    <property type="nucleotide sequence ID" value="XM_002645988.2"/>
</dbReference>
<reference evidence="2 3" key="2">
    <citation type="journal article" date="2011" name="PLoS Genet.">
        <title>Caenorhabditis briggsae recombinant inbred line genotypes reveal inter-strain incompatibility and the evolution of recombination.</title>
        <authorList>
            <person name="Ross J.A."/>
            <person name="Koboldt D.C."/>
            <person name="Staisch J.E."/>
            <person name="Chamberlin H.M."/>
            <person name="Gupta B.P."/>
            <person name="Miller R.D."/>
            <person name="Baird S.E."/>
            <person name="Haag E.S."/>
        </authorList>
    </citation>
    <scope>NUCLEOTIDE SEQUENCE [LARGE SCALE GENOMIC DNA]</scope>
    <source>
        <strain evidence="2 3">AF16</strain>
    </source>
</reference>
<protein>
    <submittedName>
        <fullName evidence="2">Protein CBG10635</fullName>
    </submittedName>
</protein>